<dbReference type="Proteomes" id="UP000216020">
    <property type="component" value="Unassembled WGS sequence"/>
</dbReference>
<dbReference type="GO" id="GO:0003700">
    <property type="term" value="F:DNA-binding transcription factor activity"/>
    <property type="evidence" value="ECO:0007669"/>
    <property type="project" value="InterPro"/>
</dbReference>
<dbReference type="Pfam" id="PF00392">
    <property type="entry name" value="GntR"/>
    <property type="match status" value="2"/>
</dbReference>
<accession>A0A261SB72</accession>
<evidence type="ECO:0000313" key="7">
    <source>
        <dbReference type="Proteomes" id="UP000216020"/>
    </source>
</evidence>
<evidence type="ECO:0000256" key="3">
    <source>
        <dbReference type="ARBA" id="ARBA00023163"/>
    </source>
</evidence>
<gene>
    <name evidence="6" type="ORF">CAL29_14195</name>
</gene>
<comment type="caution">
    <text evidence="6">The sequence shown here is derived from an EMBL/GenBank/DDBJ whole genome shotgun (WGS) entry which is preliminary data.</text>
</comment>
<dbReference type="Gene3D" id="1.20.120.530">
    <property type="entry name" value="GntR ligand-binding domain-like"/>
    <property type="match status" value="1"/>
</dbReference>
<dbReference type="SUPFAM" id="SSF48008">
    <property type="entry name" value="GntR ligand-binding domain-like"/>
    <property type="match status" value="1"/>
</dbReference>
<evidence type="ECO:0000256" key="1">
    <source>
        <dbReference type="ARBA" id="ARBA00023015"/>
    </source>
</evidence>
<feature type="domain" description="HTH gntR-type" evidence="4">
    <location>
        <begin position="95"/>
        <end position="151"/>
    </location>
</feature>
<protein>
    <submittedName>
        <fullName evidence="6">GntR family transcriptional regulator</fullName>
    </submittedName>
</protein>
<dbReference type="OrthoDB" id="8960174at2"/>
<dbReference type="RefSeq" id="WP_094853629.1">
    <property type="nucleotide sequence ID" value="NZ_NEVM01000002.1"/>
</dbReference>
<dbReference type="PANTHER" id="PTHR43537">
    <property type="entry name" value="TRANSCRIPTIONAL REGULATOR, GNTR FAMILY"/>
    <property type="match status" value="1"/>
</dbReference>
<dbReference type="InterPro" id="IPR008920">
    <property type="entry name" value="TF_FadR/GntR_C"/>
</dbReference>
<dbReference type="SMART" id="SM00895">
    <property type="entry name" value="FCD"/>
    <property type="match status" value="1"/>
</dbReference>
<organism evidence="6 7">
    <name type="scientific">Bordetella genomosp. 10</name>
    <dbReference type="NCBI Taxonomy" id="1416804"/>
    <lineage>
        <taxon>Bacteria</taxon>
        <taxon>Pseudomonadati</taxon>
        <taxon>Pseudomonadota</taxon>
        <taxon>Betaproteobacteria</taxon>
        <taxon>Burkholderiales</taxon>
        <taxon>Alcaligenaceae</taxon>
        <taxon>Bordetella</taxon>
    </lineage>
</organism>
<dbReference type="InterPro" id="IPR036388">
    <property type="entry name" value="WH-like_DNA-bd_sf"/>
</dbReference>
<evidence type="ECO:0000259" key="4">
    <source>
        <dbReference type="SMART" id="SM00345"/>
    </source>
</evidence>
<dbReference type="Pfam" id="PF07729">
    <property type="entry name" value="FCD"/>
    <property type="match status" value="1"/>
</dbReference>
<keyword evidence="3" id="KW-0804">Transcription</keyword>
<dbReference type="InterPro" id="IPR000524">
    <property type="entry name" value="Tscrpt_reg_HTH_GntR"/>
</dbReference>
<dbReference type="AlphaFoldDB" id="A0A261SB72"/>
<evidence type="ECO:0000313" key="6">
    <source>
        <dbReference type="EMBL" id="OZI34639.1"/>
    </source>
</evidence>
<proteinExistence type="predicted"/>
<dbReference type="SUPFAM" id="SSF46785">
    <property type="entry name" value="Winged helix' DNA-binding domain"/>
    <property type="match status" value="2"/>
</dbReference>
<dbReference type="Gene3D" id="1.10.10.10">
    <property type="entry name" value="Winged helix-like DNA-binding domain superfamily/Winged helix DNA-binding domain"/>
    <property type="match status" value="2"/>
</dbReference>
<dbReference type="PANTHER" id="PTHR43537:SF5">
    <property type="entry name" value="UXU OPERON TRANSCRIPTIONAL REGULATOR"/>
    <property type="match status" value="1"/>
</dbReference>
<feature type="domain" description="HTH gntR-type" evidence="4">
    <location>
        <begin position="15"/>
        <end position="73"/>
    </location>
</feature>
<keyword evidence="2" id="KW-0238">DNA-binding</keyword>
<dbReference type="InterPro" id="IPR036390">
    <property type="entry name" value="WH_DNA-bd_sf"/>
</dbReference>
<sequence>MDNPIADLSPVQARVVREIIALVRRENWQAGAALPEVLLAEAIGTSRTPVKVALRHLATLGVARQDTNRRYMLARDAVALDDVVEDVAASPDDPLYLQIAEARQSGKLPEEVSEAELMRVFDVARSTLRKVLARISNEGWVEQRVGSGWVFLPMIDSPQAYEESYLFRQSVEPAALLSPWFKVDREELVKLRREQEFIVNGGYETMTAIELFEANSRFHETLALWSGNRFVLQTVRRLDQLRRLVEYRQAATRRQARHTQATEHLTILAAIERQDLIEAAGLMRKHLEDARRAKVYGSEGVFGDSGVQTNRTTS</sequence>
<name>A0A261SB72_9BORD</name>
<reference evidence="7" key="1">
    <citation type="submission" date="2017-05" db="EMBL/GenBank/DDBJ databases">
        <title>Complete and WGS of Bordetella genogroups.</title>
        <authorList>
            <person name="Spilker T."/>
            <person name="Lipuma J."/>
        </authorList>
    </citation>
    <scope>NUCLEOTIDE SEQUENCE [LARGE SCALE GENOMIC DNA]</scope>
    <source>
        <strain evidence="7">AU16122</strain>
    </source>
</reference>
<keyword evidence="7" id="KW-1185">Reference proteome</keyword>
<dbReference type="EMBL" id="NEVM01000002">
    <property type="protein sequence ID" value="OZI34639.1"/>
    <property type="molecule type" value="Genomic_DNA"/>
</dbReference>
<evidence type="ECO:0000259" key="5">
    <source>
        <dbReference type="SMART" id="SM00895"/>
    </source>
</evidence>
<dbReference type="SMART" id="SM00345">
    <property type="entry name" value="HTH_GNTR"/>
    <property type="match status" value="2"/>
</dbReference>
<evidence type="ECO:0000256" key="2">
    <source>
        <dbReference type="ARBA" id="ARBA00023125"/>
    </source>
</evidence>
<dbReference type="InterPro" id="IPR011711">
    <property type="entry name" value="GntR_C"/>
</dbReference>
<dbReference type="GO" id="GO:0003677">
    <property type="term" value="F:DNA binding"/>
    <property type="evidence" value="ECO:0007669"/>
    <property type="project" value="UniProtKB-KW"/>
</dbReference>
<feature type="domain" description="GntR C-terminal" evidence="5">
    <location>
        <begin position="163"/>
        <end position="289"/>
    </location>
</feature>
<keyword evidence="1" id="KW-0805">Transcription regulation</keyword>